<keyword evidence="2" id="KW-1185">Reference proteome</keyword>
<protein>
    <submittedName>
        <fullName evidence="1">Uncharacterized protein</fullName>
    </submittedName>
</protein>
<accession>A0ABT5XNC8</accession>
<evidence type="ECO:0000313" key="2">
    <source>
        <dbReference type="Proteomes" id="UP001217083"/>
    </source>
</evidence>
<gene>
    <name evidence="1" type="ORF">PY091_09265</name>
</gene>
<dbReference type="Proteomes" id="UP001217083">
    <property type="component" value="Unassembled WGS sequence"/>
</dbReference>
<sequence length="76" mass="8647">MVLFFPSPIQKAVTGNERFVFSYDREETGHLGLLQRMDGVDSNLLVITTDGKMYAHIISYTASLPKMNYFINEGEQ</sequence>
<proteinExistence type="predicted"/>
<name>A0ABT5XNC8_9FLAO</name>
<organism evidence="1 2">
    <name type="scientific">Flagellimonas okinawensis</name>
    <dbReference type="NCBI Taxonomy" id="3031324"/>
    <lineage>
        <taxon>Bacteria</taxon>
        <taxon>Pseudomonadati</taxon>
        <taxon>Bacteroidota</taxon>
        <taxon>Flavobacteriia</taxon>
        <taxon>Flavobacteriales</taxon>
        <taxon>Flavobacteriaceae</taxon>
        <taxon>Flagellimonas</taxon>
    </lineage>
</organism>
<comment type="caution">
    <text evidence="1">The sequence shown here is derived from an EMBL/GenBank/DDBJ whole genome shotgun (WGS) entry which is preliminary data.</text>
</comment>
<reference evidence="1 2" key="1">
    <citation type="submission" date="2023-03" db="EMBL/GenBank/DDBJ databases">
        <title>Muricauda XX sp. nov. and Muricauda XXX sp. nov., two novel species isolated from Okinawa Trough.</title>
        <authorList>
            <person name="Cao W."/>
            <person name="Deng X."/>
        </authorList>
    </citation>
    <scope>NUCLEOTIDE SEQUENCE [LARGE SCALE GENOMIC DNA]</scope>
    <source>
        <strain evidence="1 2">81s02</strain>
    </source>
</reference>
<evidence type="ECO:0000313" key="1">
    <source>
        <dbReference type="EMBL" id="MDF0707404.1"/>
    </source>
</evidence>
<dbReference type="RefSeq" id="WP_275649421.1">
    <property type="nucleotide sequence ID" value="NZ_JARFVA010000002.1"/>
</dbReference>
<dbReference type="EMBL" id="JARFVA010000002">
    <property type="protein sequence ID" value="MDF0707404.1"/>
    <property type="molecule type" value="Genomic_DNA"/>
</dbReference>